<dbReference type="EMBL" id="CM043770">
    <property type="protein sequence ID" value="KAI4840917.1"/>
    <property type="molecule type" value="Genomic_DNA"/>
</dbReference>
<accession>A0ACB9YGV7</accession>
<proteinExistence type="predicted"/>
<organism evidence="1 2">
    <name type="scientific">Plasmodium brasilianum</name>
    <dbReference type="NCBI Taxonomy" id="5824"/>
    <lineage>
        <taxon>Eukaryota</taxon>
        <taxon>Sar</taxon>
        <taxon>Alveolata</taxon>
        <taxon>Apicomplexa</taxon>
        <taxon>Aconoidasida</taxon>
        <taxon>Haemosporida</taxon>
        <taxon>Plasmodiidae</taxon>
        <taxon>Plasmodium</taxon>
        <taxon>Plasmodium (Plasmodium)</taxon>
    </lineage>
</organism>
<protein>
    <submittedName>
        <fullName evidence="1">Uncharacterized protein</fullName>
    </submittedName>
</protein>
<gene>
    <name evidence="1" type="ORF">MKS88_000683</name>
</gene>
<reference evidence="1" key="1">
    <citation type="submission" date="2022-06" db="EMBL/GenBank/DDBJ databases">
        <title>The First Complete Genome of the Simian Malaria Parasite Plasmodium brasilianum.</title>
        <authorList>
            <person name="Bajic M."/>
            <person name="Ravishankar S."/>
        </authorList>
    </citation>
    <scope>NUCLEOTIDE SEQUENCE</scope>
    <source>
        <strain evidence="1">Bolivian I</strain>
    </source>
</reference>
<name>A0ACB9YGV7_PLABR</name>
<dbReference type="Proteomes" id="UP001056978">
    <property type="component" value="Chromosome 2"/>
</dbReference>
<comment type="caution">
    <text evidence="1">The sequence shown here is derived from an EMBL/GenBank/DDBJ whole genome shotgun (WGS) entry which is preliminary data.</text>
</comment>
<evidence type="ECO:0000313" key="2">
    <source>
        <dbReference type="Proteomes" id="UP001056978"/>
    </source>
</evidence>
<keyword evidence="2" id="KW-1185">Reference proteome</keyword>
<sequence length="775" mass="91583">MYTVKCFSSINENAAFINNKDIERSDNNNNNNNNNNRSINSNSNNTNSSNSRDSVDYNSTQIIEKYQHLLKRKKIKGGKEDPKYGYKERDMCEEVGNEGTKIAPRKINDCEGGNKANVGSANKCVLLNEESDKSGSSIRSSSGSSELTSGKDEKYVILKKQITKEFIYEVFLPHVESQIIYHLKTYTPDQIVNIFHIYSYLYYYDKKKEMVDQLIEYLIYRLDCFSVENVLLVLEPLYILNKNRNMYIYRLIINYIEKIKEKLNIYNYIGISRVYTKVLIDLYLEEINRANFFLSDILQYLRQGKFRKSIPSNQRNISHKDFIIHFMIQVIEKVDEELHLLSAIELTDILSVISNYSFKNNYSKYDISLQVNNRKDVYSMHHTPSENYSNDCNSVEVLQVHDLSPTNAYLFKENIVSFIIIKEMVKKYEHLSTLHKIINFYNLSKLCIYDDEFIHLMEKDLNNYHYVNNIHHKYLALLIWCLHKYKILHKHIEKLKPIIIQNIFNFNAKGFSRLCHAIYYEKEILHKIAINLMNKIEKMNINEFLCYFYSVILLDLLPLSLSSRVPFRNGKEKCSHDYTPTLSEQQSELAKKKCSKRKQIGKKQSEMNQSEMNQSEMNQGEMNQSEMNQSEMNQREMNQSEMNQSEMNQSKMNQSEMNQSEMNQREMDQSEMNQSEMNQSEMNQSEMNQSEMNQSEMNQSEIRQSEKIIPDHLVLLNKSRILQNCIKFINDNKKDISKEEMTKIVLLLKKKKHEKYLYVLGMLPEEWKTLIHLIN</sequence>
<evidence type="ECO:0000313" key="1">
    <source>
        <dbReference type="EMBL" id="KAI4840917.1"/>
    </source>
</evidence>